<dbReference type="PRINTS" id="PR00723">
    <property type="entry name" value="SUBTILISIN"/>
</dbReference>
<dbReference type="PANTHER" id="PTHR43806">
    <property type="entry name" value="PEPTIDASE S8"/>
    <property type="match status" value="1"/>
</dbReference>
<evidence type="ECO:0000256" key="5">
    <source>
        <dbReference type="PROSITE-ProRule" id="PRU01240"/>
    </source>
</evidence>
<evidence type="ECO:0000256" key="2">
    <source>
        <dbReference type="ARBA" id="ARBA00022670"/>
    </source>
</evidence>
<evidence type="ECO:0000256" key="7">
    <source>
        <dbReference type="SAM" id="SignalP"/>
    </source>
</evidence>
<dbReference type="InterPro" id="IPR036852">
    <property type="entry name" value="Peptidase_S8/S53_dom_sf"/>
</dbReference>
<gene>
    <name evidence="9" type="ORF">A2304_01605</name>
</gene>
<feature type="active site" description="Charge relay system" evidence="5">
    <location>
        <position position="123"/>
    </location>
</feature>
<comment type="similarity">
    <text evidence="1 5 6">Belongs to the peptidase S8 family.</text>
</comment>
<dbReference type="SUPFAM" id="SSF52743">
    <property type="entry name" value="Subtilisin-like"/>
    <property type="match status" value="1"/>
</dbReference>
<dbReference type="InterPro" id="IPR023827">
    <property type="entry name" value="Peptidase_S8_Asp-AS"/>
</dbReference>
<dbReference type="InterPro" id="IPR022398">
    <property type="entry name" value="Peptidase_S8_His-AS"/>
</dbReference>
<keyword evidence="2 5" id="KW-0645">Protease</keyword>
<evidence type="ECO:0000259" key="8">
    <source>
        <dbReference type="Pfam" id="PF00082"/>
    </source>
</evidence>
<comment type="caution">
    <text evidence="9">The sequence shown here is derived from an EMBL/GenBank/DDBJ whole genome shotgun (WGS) entry which is preliminary data.</text>
</comment>
<proteinExistence type="inferred from homology"/>
<protein>
    <recommendedName>
        <fullName evidence="8">Peptidase S8/S53 domain-containing protein</fullName>
    </recommendedName>
</protein>
<dbReference type="InterPro" id="IPR023828">
    <property type="entry name" value="Peptidase_S8_Ser-AS"/>
</dbReference>
<evidence type="ECO:0000313" key="9">
    <source>
        <dbReference type="EMBL" id="OGL98373.1"/>
    </source>
</evidence>
<dbReference type="EMBL" id="MGFE01000020">
    <property type="protein sequence ID" value="OGL98373.1"/>
    <property type="molecule type" value="Genomic_DNA"/>
</dbReference>
<dbReference type="PROSITE" id="PS00137">
    <property type="entry name" value="SUBTILASE_HIS"/>
    <property type="match status" value="1"/>
</dbReference>
<dbReference type="GO" id="GO:0006508">
    <property type="term" value="P:proteolysis"/>
    <property type="evidence" value="ECO:0007669"/>
    <property type="project" value="UniProtKB-KW"/>
</dbReference>
<feature type="active site" description="Charge relay system" evidence="5">
    <location>
        <position position="59"/>
    </location>
</feature>
<dbReference type="InterPro" id="IPR015500">
    <property type="entry name" value="Peptidase_S8_subtilisin-rel"/>
</dbReference>
<dbReference type="PROSITE" id="PS00138">
    <property type="entry name" value="SUBTILASE_SER"/>
    <property type="match status" value="1"/>
</dbReference>
<feature type="chain" id="PRO_5009533301" description="Peptidase S8/S53 domain-containing protein" evidence="7">
    <location>
        <begin position="22"/>
        <end position="538"/>
    </location>
</feature>
<evidence type="ECO:0000256" key="4">
    <source>
        <dbReference type="ARBA" id="ARBA00022825"/>
    </source>
</evidence>
<dbReference type="GO" id="GO:0004252">
    <property type="term" value="F:serine-type endopeptidase activity"/>
    <property type="evidence" value="ECO:0007669"/>
    <property type="project" value="UniProtKB-UniRule"/>
</dbReference>
<dbReference type="Gene3D" id="3.40.50.200">
    <property type="entry name" value="Peptidase S8/S53 domain"/>
    <property type="match status" value="1"/>
</dbReference>
<dbReference type="PROSITE" id="PS00136">
    <property type="entry name" value="SUBTILASE_ASP"/>
    <property type="match status" value="1"/>
</dbReference>
<keyword evidence="4 5" id="KW-0720">Serine protease</keyword>
<dbReference type="InterPro" id="IPR034204">
    <property type="entry name" value="PfSUB1-like_cat_dom"/>
</dbReference>
<reference evidence="9 10" key="1">
    <citation type="journal article" date="2016" name="Nat. Commun.">
        <title>Thousands of microbial genomes shed light on interconnected biogeochemical processes in an aquifer system.</title>
        <authorList>
            <person name="Anantharaman K."/>
            <person name="Brown C.T."/>
            <person name="Hug L.A."/>
            <person name="Sharon I."/>
            <person name="Castelle C.J."/>
            <person name="Probst A.J."/>
            <person name="Thomas B.C."/>
            <person name="Singh A."/>
            <person name="Wilkins M.J."/>
            <person name="Karaoz U."/>
            <person name="Brodie E.L."/>
            <person name="Williams K.H."/>
            <person name="Hubbard S.S."/>
            <person name="Banfield J.F."/>
        </authorList>
    </citation>
    <scope>NUCLEOTIDE SEQUENCE [LARGE SCALE GENOMIC DNA]</scope>
</reference>
<evidence type="ECO:0000256" key="6">
    <source>
        <dbReference type="RuleBase" id="RU003355"/>
    </source>
</evidence>
<dbReference type="Proteomes" id="UP000176501">
    <property type="component" value="Unassembled WGS sequence"/>
</dbReference>
<keyword evidence="3 5" id="KW-0378">Hydrolase</keyword>
<dbReference type="Pfam" id="PF00082">
    <property type="entry name" value="Peptidase_S8"/>
    <property type="match status" value="1"/>
</dbReference>
<evidence type="ECO:0000313" key="10">
    <source>
        <dbReference type="Proteomes" id="UP000176501"/>
    </source>
</evidence>
<feature type="domain" description="Peptidase S8/S53" evidence="8">
    <location>
        <begin position="51"/>
        <end position="338"/>
    </location>
</feature>
<organism evidence="9 10">
    <name type="scientific">Candidatus Uhrbacteria bacterium RIFOXYB2_FULL_57_15</name>
    <dbReference type="NCBI Taxonomy" id="1802422"/>
    <lineage>
        <taxon>Bacteria</taxon>
        <taxon>Candidatus Uhriibacteriota</taxon>
    </lineage>
</organism>
<feature type="signal peptide" evidence="7">
    <location>
        <begin position="1"/>
        <end position="21"/>
    </location>
</feature>
<evidence type="ECO:0000256" key="1">
    <source>
        <dbReference type="ARBA" id="ARBA00011073"/>
    </source>
</evidence>
<keyword evidence="7" id="KW-0732">Signal</keyword>
<dbReference type="InterPro" id="IPR050131">
    <property type="entry name" value="Peptidase_S8_subtilisin-like"/>
</dbReference>
<dbReference type="CDD" id="cd07473">
    <property type="entry name" value="Peptidases_S8_Subtilisin_like"/>
    <property type="match status" value="1"/>
</dbReference>
<dbReference type="PROSITE" id="PS51892">
    <property type="entry name" value="SUBTILASE"/>
    <property type="match status" value="1"/>
</dbReference>
<dbReference type="InterPro" id="IPR000209">
    <property type="entry name" value="Peptidase_S8/S53_dom"/>
</dbReference>
<accession>A0A1F7W6C8</accession>
<dbReference type="PANTHER" id="PTHR43806:SF11">
    <property type="entry name" value="CEREVISIN-RELATED"/>
    <property type="match status" value="1"/>
</dbReference>
<dbReference type="AlphaFoldDB" id="A0A1F7W6C8"/>
<sequence length="538" mass="57122">MLWKICLFTLILASFALPAIARTPNDTDYSEQWYLEKIGAPAAWDVATGTHDVVVAVLDSGVDLDHPDLVANFWSNPGEIAGNGVDDDGNGYVDDNRGWDFVEEDNTPEPTRGGAYTDDGVAHGTVIAGLIGAVGNNGQGISGVSWRVSIMSLRVLDDVGSGDSADARRAIEYAIENGANVINLSFTGYEVDQAFEQAVNEAYVAGIPVIAAVGNVNGGGINVDETPVYPACFVGERADWVIGVAATTKEDTKTDFSNYGSTCTELSAPGEDLFGTMYQNDDWADFPDYYHGGWSGTSVAAPLVTGAVALLKSAFPSLTPSLMRTVLQLSVDPLKESGTDATGKLGAGRLNVGRAMEIAPAFAGMAAGGALPGSMGISPITGEQEEITSITPGAFIRSPGFDTVYYVDGGYNRHPLWDQQTFFTWNDSWDDVVWVTDATLPTLPLGNVLPPKPGVVLVKIQSDARAYVVENGATLWRPILRELTSEDVAVGMFGANWGDFVIDVEPTLFSHYQAGDPIVSVEPADLSALKTRLSLLSN</sequence>
<feature type="active site" description="Charge relay system" evidence="5">
    <location>
        <position position="298"/>
    </location>
</feature>
<evidence type="ECO:0000256" key="3">
    <source>
        <dbReference type="ARBA" id="ARBA00022801"/>
    </source>
</evidence>
<name>A0A1F7W6C8_9BACT</name>